<keyword evidence="2" id="KW-0479">Metal-binding</keyword>
<dbReference type="Proteomes" id="UP000028045">
    <property type="component" value="Unassembled WGS sequence"/>
</dbReference>
<evidence type="ECO:0000256" key="4">
    <source>
        <dbReference type="ARBA" id="ARBA00022833"/>
    </source>
</evidence>
<evidence type="ECO:0000313" key="11">
    <source>
        <dbReference type="EMBL" id="KEY70310.1"/>
    </source>
</evidence>
<feature type="domain" description="C2H2-type" evidence="10">
    <location>
        <begin position="171"/>
        <end position="198"/>
    </location>
</feature>
<keyword evidence="3 8" id="KW-0863">Zinc-finger</keyword>
<dbReference type="Pfam" id="PF00096">
    <property type="entry name" value="zf-C2H2"/>
    <property type="match status" value="1"/>
</dbReference>
<dbReference type="PROSITE" id="PS50157">
    <property type="entry name" value="ZINC_FINGER_C2H2_2"/>
    <property type="match status" value="2"/>
</dbReference>
<gene>
    <name evidence="11" type="ORF">S7711_07007</name>
</gene>
<protein>
    <recommendedName>
        <fullName evidence="10">C2H2-type domain-containing protein</fullName>
    </recommendedName>
</protein>
<keyword evidence="4" id="KW-0862">Zinc</keyword>
<keyword evidence="12" id="KW-1185">Reference proteome</keyword>
<evidence type="ECO:0000256" key="5">
    <source>
        <dbReference type="ARBA" id="ARBA00023015"/>
    </source>
</evidence>
<evidence type="ECO:0000256" key="7">
    <source>
        <dbReference type="ARBA" id="ARBA00023242"/>
    </source>
</evidence>
<dbReference type="SMART" id="SM00355">
    <property type="entry name" value="ZnF_C2H2"/>
    <property type="match status" value="5"/>
</dbReference>
<keyword evidence="5" id="KW-0805">Transcription regulation</keyword>
<dbReference type="InterPro" id="IPR013087">
    <property type="entry name" value="Znf_C2H2_type"/>
</dbReference>
<comment type="subcellular location">
    <subcellularLocation>
        <location evidence="1">Nucleus</location>
    </subcellularLocation>
</comment>
<dbReference type="GO" id="GO:0008270">
    <property type="term" value="F:zinc ion binding"/>
    <property type="evidence" value="ECO:0007669"/>
    <property type="project" value="UniProtKB-KW"/>
</dbReference>
<name>A0A084AYD1_STACB</name>
<evidence type="ECO:0000313" key="12">
    <source>
        <dbReference type="Proteomes" id="UP000028045"/>
    </source>
</evidence>
<evidence type="ECO:0000256" key="3">
    <source>
        <dbReference type="ARBA" id="ARBA00022771"/>
    </source>
</evidence>
<sequence>MDEATKNNESLDFGMSRQNLDSFGSFAMENCQAGTSRSPPFEGQGARPPPPFGIQRFYTNAQREGPWDPLSLTPTNATLTEKLGPASYLPQTSDLINYRDADPLDCDTVTGDSGYGTNSNWHVESVASNPSVHEDDALVDSLLIKPLSSLGRELGTSIAGTAQSALEPRHYRCDVCPATVKTRSELKKHKQRHSKPYHCPHSGCRRSKEGFSTKNDLTRHRKSVHREHEGNGRLYVCREGSCVDKVKVWPRADNFRHHLEKVHQKVVKADANLNDYIHNPISQRDTLKGVGSSVADIPHHRQDYLDRMSETMSDRDPAGLHMMLRPQYPDQLSHSDLPNFPSRRAFEMQGCRSAAASSFLGDIPNFPHIRTATNFLDFSSSGTELLSQRPSLSSEDQVEISLETFVPLHPANHWATHTVAATRSFNDGSDATEKEESQGMSRNASTSSAPAPRSQPTKSHLMCDEIMGDSEPISVESILSLITSEPSRIAELLKALPKEYLKAALEEDTATTDHQEPPLEEMERKMPTLAPVTTSTSKSTSTPTSTLAPYRCPKCPKLFNRPCELKCTFRDCEKDFGSKNDWKRHESSQHTPLETWHCAEEGCNKVCQRRDNFRYHLEKEHGLKNSKEVDEKLESCRMGRHCGSRFWCGFCLDTIEVVDNSINSWTQRFDHIDNHLFGKAGLEKKNSHDWQQPKIAHDVDAPPAAPGPSVPDMAVNGARVRPRMRNVADANSSRLPNLTTEDIPHTSWTCRAGVEGSYVNRHPVFGYRIIRVHLSFITKRLRMSVSDSCAAHQDLLGGLAAWLARNDLMKTLLCRPMMTICYRVTPPTVGGQQGEVAIRARAGFAFSYRVSATPVPSMTALAQGLISIVHETKDVMVVSGETENK</sequence>
<accession>A0A084AYD1</accession>
<dbReference type="GO" id="GO:0005634">
    <property type="term" value="C:nucleus"/>
    <property type="evidence" value="ECO:0007669"/>
    <property type="project" value="UniProtKB-SubCell"/>
</dbReference>
<keyword evidence="7" id="KW-0539">Nucleus</keyword>
<dbReference type="InterPro" id="IPR051061">
    <property type="entry name" value="Zinc_finger_trans_reg"/>
</dbReference>
<dbReference type="PANTHER" id="PTHR46179:SF13">
    <property type="entry name" value="C2H2-TYPE DOMAIN-CONTAINING PROTEIN"/>
    <property type="match status" value="1"/>
</dbReference>
<dbReference type="AlphaFoldDB" id="A0A084AYD1"/>
<organism evidence="11 12">
    <name type="scientific">Stachybotrys chartarum (strain CBS 109288 / IBT 7711)</name>
    <name type="common">Toxic black mold</name>
    <name type="synonym">Stilbospora chartarum</name>
    <dbReference type="NCBI Taxonomy" id="1280523"/>
    <lineage>
        <taxon>Eukaryota</taxon>
        <taxon>Fungi</taxon>
        <taxon>Dikarya</taxon>
        <taxon>Ascomycota</taxon>
        <taxon>Pezizomycotina</taxon>
        <taxon>Sordariomycetes</taxon>
        <taxon>Hypocreomycetidae</taxon>
        <taxon>Hypocreales</taxon>
        <taxon>Stachybotryaceae</taxon>
        <taxon>Stachybotrys</taxon>
    </lineage>
</organism>
<feature type="compositionally biased region" description="Polar residues" evidence="9">
    <location>
        <begin position="438"/>
        <end position="458"/>
    </location>
</feature>
<evidence type="ECO:0000256" key="2">
    <source>
        <dbReference type="ARBA" id="ARBA00022723"/>
    </source>
</evidence>
<dbReference type="EMBL" id="KL648455">
    <property type="protein sequence ID" value="KEY70310.1"/>
    <property type="molecule type" value="Genomic_DNA"/>
</dbReference>
<keyword evidence="6" id="KW-0804">Transcription</keyword>
<evidence type="ECO:0000256" key="8">
    <source>
        <dbReference type="PROSITE-ProRule" id="PRU00042"/>
    </source>
</evidence>
<dbReference type="GO" id="GO:0006357">
    <property type="term" value="P:regulation of transcription by RNA polymerase II"/>
    <property type="evidence" value="ECO:0007669"/>
    <property type="project" value="TreeGrafter"/>
</dbReference>
<dbReference type="PROSITE" id="PS00028">
    <property type="entry name" value="ZINC_FINGER_C2H2_1"/>
    <property type="match status" value="3"/>
</dbReference>
<evidence type="ECO:0000256" key="6">
    <source>
        <dbReference type="ARBA" id="ARBA00023163"/>
    </source>
</evidence>
<reference evidence="11 12" key="1">
    <citation type="journal article" date="2014" name="BMC Genomics">
        <title>Comparative genome sequencing reveals chemotype-specific gene clusters in the toxigenic black mold Stachybotrys.</title>
        <authorList>
            <person name="Semeiks J."/>
            <person name="Borek D."/>
            <person name="Otwinowski Z."/>
            <person name="Grishin N.V."/>
        </authorList>
    </citation>
    <scope>NUCLEOTIDE SEQUENCE [LARGE SCALE GENOMIC DNA]</scope>
    <source>
        <strain evidence="12">CBS 109288 / IBT 7711</strain>
    </source>
</reference>
<feature type="domain" description="C2H2-type" evidence="10">
    <location>
        <begin position="565"/>
        <end position="595"/>
    </location>
</feature>
<dbReference type="Gene3D" id="3.30.160.60">
    <property type="entry name" value="Classic Zinc Finger"/>
    <property type="match status" value="1"/>
</dbReference>
<proteinExistence type="predicted"/>
<evidence type="ECO:0000256" key="9">
    <source>
        <dbReference type="SAM" id="MobiDB-lite"/>
    </source>
</evidence>
<dbReference type="OrthoDB" id="6077919at2759"/>
<dbReference type="PANTHER" id="PTHR46179">
    <property type="entry name" value="ZINC FINGER PROTEIN"/>
    <property type="match status" value="1"/>
</dbReference>
<dbReference type="HOGENOM" id="CLU_015024_0_0_1"/>
<evidence type="ECO:0000259" key="10">
    <source>
        <dbReference type="PROSITE" id="PS50157"/>
    </source>
</evidence>
<feature type="region of interest" description="Disordered" evidence="9">
    <location>
        <begin position="424"/>
        <end position="458"/>
    </location>
</feature>
<evidence type="ECO:0000256" key="1">
    <source>
        <dbReference type="ARBA" id="ARBA00004123"/>
    </source>
</evidence>